<dbReference type="SMART" id="SM00478">
    <property type="entry name" value="ENDO3c"/>
    <property type="match status" value="1"/>
</dbReference>
<feature type="domain" description="HTH araC/xylS-type" evidence="14">
    <location>
        <begin position="90"/>
        <end position="188"/>
    </location>
</feature>
<dbReference type="InterPro" id="IPR023170">
    <property type="entry name" value="HhH_base_excis_C"/>
</dbReference>
<evidence type="ECO:0000256" key="9">
    <source>
        <dbReference type="ARBA" id="ARBA00023015"/>
    </source>
</evidence>
<dbReference type="PANTHER" id="PTHR43003">
    <property type="entry name" value="DNA-3-METHYLADENINE GLYCOSYLASE"/>
    <property type="match status" value="1"/>
</dbReference>
<proteinExistence type="predicted"/>
<keyword evidence="6" id="KW-0479">Metal-binding</keyword>
<evidence type="ECO:0000256" key="13">
    <source>
        <dbReference type="ARBA" id="ARBA00023204"/>
    </source>
</evidence>
<keyword evidence="11" id="KW-0010">Activator</keyword>
<dbReference type="InterPro" id="IPR010316">
    <property type="entry name" value="AlkA_N"/>
</dbReference>
<dbReference type="CDD" id="cd00056">
    <property type="entry name" value="ENDO3c"/>
    <property type="match status" value="1"/>
</dbReference>
<dbReference type="EC" id="3.2.2.21" evidence="3"/>
<dbReference type="GO" id="GO:0032993">
    <property type="term" value="C:protein-DNA complex"/>
    <property type="evidence" value="ECO:0007669"/>
    <property type="project" value="TreeGrafter"/>
</dbReference>
<dbReference type="SMART" id="SM01009">
    <property type="entry name" value="AlkA_N"/>
    <property type="match status" value="1"/>
</dbReference>
<dbReference type="Pfam" id="PF06029">
    <property type="entry name" value="AlkA_N"/>
    <property type="match status" value="1"/>
</dbReference>
<dbReference type="InterPro" id="IPR051912">
    <property type="entry name" value="Alkylbase_DNA_Glycosylase/TA"/>
</dbReference>
<comment type="caution">
    <text evidence="15">The sequence shown here is derived from an EMBL/GenBank/DDBJ whole genome shotgun (WGS) entry which is preliminary data.</text>
</comment>
<dbReference type="RefSeq" id="WP_203656088.1">
    <property type="nucleotide sequence ID" value="NZ_BONR01000003.1"/>
</dbReference>
<sequence>MSPTVLDFDRCYAASSGRDARFDGQFVLAVRSTGIYCRPSCPARTPKREHCTFYVTSAAAHLAGYRACKRCLPEAVPGSPEWNVREDVAARGMRLISEGVVDREGVTGLAHRLGYSERQLSRILVDELGAPPLALARAQRAQTARHLLVATAMPVSDVAFAAGFTSIRQFNDTIVQVFAMTPTQLRGTARAQDRTEAAATSGSLSLRLRAREPFDGAAVIDWLGARAIDGLERSDAGGFERAVRLAGGLATVVARPACDHLAVTARLEHLADLPELLARMRRLFDLDADPLAIDQALAEHPLLAREIATHPGTRLPGTVDATEVLVRAILGQQVSVAAARTAVQRVVDALGVALPAALATEHVRVAFPSAAAIAEQAEHVVRGPAGRRRALTEAMAPIASGALTLDSSRTLSELTRDLEALPGIGPWTSQYVALRVLGHPDLLLTGDSAVRAGAKRLGLPHEARPLAGYAERHRPWRSYLMMHLWQASAARKEP</sequence>
<dbReference type="Gene3D" id="1.10.1670.10">
    <property type="entry name" value="Helix-hairpin-Helix base-excision DNA repair enzymes (C-terminal)"/>
    <property type="match status" value="1"/>
</dbReference>
<keyword evidence="8" id="KW-0862">Zinc</keyword>
<evidence type="ECO:0000256" key="8">
    <source>
        <dbReference type="ARBA" id="ARBA00022833"/>
    </source>
</evidence>
<evidence type="ECO:0000256" key="10">
    <source>
        <dbReference type="ARBA" id="ARBA00023125"/>
    </source>
</evidence>
<accession>A0A919Q2E3</accession>
<name>A0A919Q2E3_9MICO</name>
<dbReference type="GO" id="GO:0008270">
    <property type="term" value="F:zinc ion binding"/>
    <property type="evidence" value="ECO:0007669"/>
    <property type="project" value="InterPro"/>
</dbReference>
<evidence type="ECO:0000256" key="1">
    <source>
        <dbReference type="ARBA" id="ARBA00000086"/>
    </source>
</evidence>
<keyword evidence="13" id="KW-0234">DNA repair</keyword>
<dbReference type="SUPFAM" id="SSF46689">
    <property type="entry name" value="Homeodomain-like"/>
    <property type="match status" value="1"/>
</dbReference>
<dbReference type="GO" id="GO:0003700">
    <property type="term" value="F:DNA-binding transcription factor activity"/>
    <property type="evidence" value="ECO:0007669"/>
    <property type="project" value="InterPro"/>
</dbReference>
<dbReference type="GO" id="GO:0032131">
    <property type="term" value="F:alkylated DNA binding"/>
    <property type="evidence" value="ECO:0007669"/>
    <property type="project" value="TreeGrafter"/>
</dbReference>
<dbReference type="PROSITE" id="PS01124">
    <property type="entry name" value="HTH_ARAC_FAMILY_2"/>
    <property type="match status" value="1"/>
</dbReference>
<gene>
    <name evidence="15" type="ORF">Dac01nite_17720</name>
</gene>
<dbReference type="GO" id="GO:0043565">
    <property type="term" value="F:sequence-specific DNA binding"/>
    <property type="evidence" value="ECO:0007669"/>
    <property type="project" value="InterPro"/>
</dbReference>
<dbReference type="InterPro" id="IPR035451">
    <property type="entry name" value="Ada-like_dom_sf"/>
</dbReference>
<reference evidence="15" key="1">
    <citation type="submission" date="2021-01" db="EMBL/GenBank/DDBJ databases">
        <title>Whole genome shotgun sequence of Demequina activiva NBRC 110675.</title>
        <authorList>
            <person name="Komaki H."/>
            <person name="Tamura T."/>
        </authorList>
    </citation>
    <scope>NUCLEOTIDE SEQUENCE</scope>
    <source>
        <strain evidence="15">NBRC 110675</strain>
    </source>
</reference>
<dbReference type="SUPFAM" id="SSF55945">
    <property type="entry name" value="TATA-box binding protein-like"/>
    <property type="match status" value="1"/>
</dbReference>
<evidence type="ECO:0000256" key="6">
    <source>
        <dbReference type="ARBA" id="ARBA00022723"/>
    </source>
</evidence>
<keyword evidence="9" id="KW-0805">Transcription regulation</keyword>
<dbReference type="SUPFAM" id="SSF57884">
    <property type="entry name" value="Ada DNA repair protein, N-terminal domain (N-Ada 10)"/>
    <property type="match status" value="1"/>
</dbReference>
<dbReference type="GO" id="GO:0043916">
    <property type="term" value="F:DNA-7-methylguanine glycosylase activity"/>
    <property type="evidence" value="ECO:0007669"/>
    <property type="project" value="TreeGrafter"/>
</dbReference>
<dbReference type="GO" id="GO:0032259">
    <property type="term" value="P:methylation"/>
    <property type="evidence" value="ECO:0007669"/>
    <property type="project" value="UniProtKB-KW"/>
</dbReference>
<keyword evidence="5" id="KW-0808">Transferase</keyword>
<keyword evidence="12" id="KW-0804">Transcription</keyword>
<dbReference type="InterPro" id="IPR018062">
    <property type="entry name" value="HTH_AraC-typ_CS"/>
</dbReference>
<evidence type="ECO:0000256" key="5">
    <source>
        <dbReference type="ARBA" id="ARBA00022679"/>
    </source>
</evidence>
<dbReference type="Pfam" id="PF02805">
    <property type="entry name" value="Ada_Zn_binding"/>
    <property type="match status" value="1"/>
</dbReference>
<dbReference type="Gene3D" id="1.10.10.60">
    <property type="entry name" value="Homeodomain-like"/>
    <property type="match status" value="1"/>
</dbReference>
<dbReference type="Pfam" id="PF12833">
    <property type="entry name" value="HTH_18"/>
    <property type="match status" value="1"/>
</dbReference>
<evidence type="ECO:0000256" key="2">
    <source>
        <dbReference type="ARBA" id="ARBA00001947"/>
    </source>
</evidence>
<dbReference type="EMBL" id="BONR01000003">
    <property type="protein sequence ID" value="GIG55020.1"/>
    <property type="molecule type" value="Genomic_DNA"/>
</dbReference>
<evidence type="ECO:0000256" key="7">
    <source>
        <dbReference type="ARBA" id="ARBA00022763"/>
    </source>
</evidence>
<dbReference type="InterPro" id="IPR011257">
    <property type="entry name" value="DNA_glycosylase"/>
</dbReference>
<dbReference type="PROSITE" id="PS00041">
    <property type="entry name" value="HTH_ARAC_FAMILY_1"/>
    <property type="match status" value="1"/>
</dbReference>
<evidence type="ECO:0000256" key="3">
    <source>
        <dbReference type="ARBA" id="ARBA00012000"/>
    </source>
</evidence>
<dbReference type="InterPro" id="IPR018060">
    <property type="entry name" value="HTH_AraC"/>
</dbReference>
<dbReference type="InterPro" id="IPR003265">
    <property type="entry name" value="HhH-GPD_domain"/>
</dbReference>
<evidence type="ECO:0000256" key="4">
    <source>
        <dbReference type="ARBA" id="ARBA00022603"/>
    </source>
</evidence>
<evidence type="ECO:0000256" key="12">
    <source>
        <dbReference type="ARBA" id="ARBA00023163"/>
    </source>
</evidence>
<evidence type="ECO:0000256" key="11">
    <source>
        <dbReference type="ARBA" id="ARBA00023159"/>
    </source>
</evidence>
<keyword evidence="7" id="KW-0227">DNA damage</keyword>
<dbReference type="SUPFAM" id="SSF48150">
    <property type="entry name" value="DNA-glycosylase"/>
    <property type="match status" value="1"/>
</dbReference>
<dbReference type="GO" id="GO:0005737">
    <property type="term" value="C:cytoplasm"/>
    <property type="evidence" value="ECO:0007669"/>
    <property type="project" value="TreeGrafter"/>
</dbReference>
<dbReference type="Gene3D" id="3.30.310.20">
    <property type="entry name" value="DNA-3-methyladenine glycosylase AlkA, N-terminal domain"/>
    <property type="match status" value="1"/>
</dbReference>
<dbReference type="GO" id="GO:0006285">
    <property type="term" value="P:base-excision repair, AP site formation"/>
    <property type="evidence" value="ECO:0007669"/>
    <property type="project" value="TreeGrafter"/>
</dbReference>
<dbReference type="InterPro" id="IPR009057">
    <property type="entry name" value="Homeodomain-like_sf"/>
</dbReference>
<keyword evidence="10" id="KW-0238">DNA-binding</keyword>
<dbReference type="InterPro" id="IPR037046">
    <property type="entry name" value="AlkA_N_sf"/>
</dbReference>
<keyword evidence="16" id="KW-1185">Reference proteome</keyword>
<comment type="cofactor">
    <cofactor evidence="2">
        <name>Zn(2+)</name>
        <dbReference type="ChEBI" id="CHEBI:29105"/>
    </cofactor>
</comment>
<dbReference type="InterPro" id="IPR004026">
    <property type="entry name" value="Ada_DNA_repair_Zn-bd"/>
</dbReference>
<evidence type="ECO:0000259" key="14">
    <source>
        <dbReference type="PROSITE" id="PS01124"/>
    </source>
</evidence>
<comment type="catalytic activity">
    <reaction evidence="1">
        <text>Hydrolysis of alkylated DNA, releasing 3-methyladenine, 3-methylguanine, 7-methylguanine and 7-methyladenine.</text>
        <dbReference type="EC" id="3.2.2.21"/>
    </reaction>
</comment>
<protein>
    <recommendedName>
        <fullName evidence="3">DNA-3-methyladenine glycosylase II</fullName>
        <ecNumber evidence="3">3.2.2.21</ecNumber>
    </recommendedName>
</protein>
<dbReference type="GO" id="GO:0008725">
    <property type="term" value="F:DNA-3-methyladenine glycosylase activity"/>
    <property type="evidence" value="ECO:0007669"/>
    <property type="project" value="TreeGrafter"/>
</dbReference>
<dbReference type="PANTHER" id="PTHR43003:SF13">
    <property type="entry name" value="DNA-3-METHYLADENINE GLYCOSYLASE 2"/>
    <property type="match status" value="1"/>
</dbReference>
<keyword evidence="4" id="KW-0489">Methyltransferase</keyword>
<dbReference type="Gene3D" id="3.40.10.10">
    <property type="entry name" value="DNA Methylphosphotriester Repair Domain"/>
    <property type="match status" value="1"/>
</dbReference>
<dbReference type="Gene3D" id="1.10.340.30">
    <property type="entry name" value="Hypothetical protein, domain 2"/>
    <property type="match status" value="1"/>
</dbReference>
<dbReference type="SMART" id="SM00342">
    <property type="entry name" value="HTH_ARAC"/>
    <property type="match status" value="1"/>
</dbReference>
<evidence type="ECO:0000313" key="15">
    <source>
        <dbReference type="EMBL" id="GIG55020.1"/>
    </source>
</evidence>
<dbReference type="GO" id="GO:0008168">
    <property type="term" value="F:methyltransferase activity"/>
    <property type="evidence" value="ECO:0007669"/>
    <property type="project" value="UniProtKB-KW"/>
</dbReference>
<dbReference type="GO" id="GO:0006307">
    <property type="term" value="P:DNA alkylation repair"/>
    <property type="evidence" value="ECO:0007669"/>
    <property type="project" value="TreeGrafter"/>
</dbReference>
<organism evidence="15 16">
    <name type="scientific">Demequina activiva</name>
    <dbReference type="NCBI Taxonomy" id="1582364"/>
    <lineage>
        <taxon>Bacteria</taxon>
        <taxon>Bacillati</taxon>
        <taxon>Actinomycetota</taxon>
        <taxon>Actinomycetes</taxon>
        <taxon>Micrococcales</taxon>
        <taxon>Demequinaceae</taxon>
        <taxon>Demequina</taxon>
    </lineage>
</organism>
<evidence type="ECO:0000313" key="16">
    <source>
        <dbReference type="Proteomes" id="UP000652354"/>
    </source>
</evidence>
<dbReference type="Proteomes" id="UP000652354">
    <property type="component" value="Unassembled WGS sequence"/>
</dbReference>
<dbReference type="AlphaFoldDB" id="A0A919Q2E3"/>